<reference evidence="2" key="1">
    <citation type="submission" date="2018-01" db="EMBL/GenBank/DDBJ databases">
        <title>An insight into the sialome of Amazonian anophelines.</title>
        <authorList>
            <person name="Ribeiro J.M."/>
            <person name="Scarpassa V."/>
            <person name="Calvo E."/>
        </authorList>
    </citation>
    <scope>NUCLEOTIDE SEQUENCE</scope>
    <source>
        <tissue evidence="2">Salivary glands</tissue>
    </source>
</reference>
<keyword evidence="1" id="KW-0732">Signal</keyword>
<accession>A0A2M4B603</accession>
<evidence type="ECO:0000256" key="1">
    <source>
        <dbReference type="SAM" id="SignalP"/>
    </source>
</evidence>
<name>A0A2M4B603_9DIPT</name>
<dbReference type="AlphaFoldDB" id="A0A2M4B603"/>
<proteinExistence type="predicted"/>
<evidence type="ECO:0000313" key="2">
    <source>
        <dbReference type="EMBL" id="MBW48466.1"/>
    </source>
</evidence>
<organism evidence="2">
    <name type="scientific">Anopheles triannulatus</name>
    <dbReference type="NCBI Taxonomy" id="58253"/>
    <lineage>
        <taxon>Eukaryota</taxon>
        <taxon>Metazoa</taxon>
        <taxon>Ecdysozoa</taxon>
        <taxon>Arthropoda</taxon>
        <taxon>Hexapoda</taxon>
        <taxon>Insecta</taxon>
        <taxon>Pterygota</taxon>
        <taxon>Neoptera</taxon>
        <taxon>Endopterygota</taxon>
        <taxon>Diptera</taxon>
        <taxon>Nematocera</taxon>
        <taxon>Culicoidea</taxon>
        <taxon>Culicidae</taxon>
        <taxon>Anophelinae</taxon>
        <taxon>Anopheles</taxon>
    </lineage>
</organism>
<feature type="signal peptide" evidence="1">
    <location>
        <begin position="1"/>
        <end position="19"/>
    </location>
</feature>
<dbReference type="EMBL" id="GGFK01015145">
    <property type="protein sequence ID" value="MBW48466.1"/>
    <property type="molecule type" value="Transcribed_RNA"/>
</dbReference>
<protein>
    <submittedName>
        <fullName evidence="2">Putative secreted protein</fullName>
    </submittedName>
</protein>
<feature type="chain" id="PRO_5014921518" evidence="1">
    <location>
        <begin position="20"/>
        <end position="92"/>
    </location>
</feature>
<sequence>MRFLRGAAVWLLGPSLLWGNGQMELNVAESSQFYLFLLLLHLDHDHQLSAAFPSDVFAHVFSATEGSRTDRWSVFRKESSLVSTSSDGNGTK</sequence>